<reference evidence="6" key="1">
    <citation type="submission" date="2020-03" db="EMBL/GenBank/DDBJ databases">
        <title>A mixture of massive structural variations and highly conserved coding sequences in Ustilaginoidea virens genome.</title>
        <authorList>
            <person name="Zhang K."/>
            <person name="Zhao Z."/>
            <person name="Zhang Z."/>
            <person name="Li Y."/>
            <person name="Hsiang T."/>
            <person name="Sun W."/>
        </authorList>
    </citation>
    <scope>NUCLEOTIDE SEQUENCE</scope>
    <source>
        <strain evidence="6">UV-8b</strain>
    </source>
</reference>
<evidence type="ECO:0000256" key="3">
    <source>
        <dbReference type="ARBA" id="ARBA00023136"/>
    </source>
</evidence>
<feature type="transmembrane region" description="Helical" evidence="4">
    <location>
        <begin position="75"/>
        <end position="103"/>
    </location>
</feature>
<protein>
    <recommendedName>
        <fullName evidence="4">Altered inheritance of mitochondria protein 11</fullName>
    </recommendedName>
</protein>
<organism evidence="6 7">
    <name type="scientific">Ustilaginoidea virens</name>
    <name type="common">Rice false smut fungus</name>
    <name type="synonym">Villosiclava virens</name>
    <dbReference type="NCBI Taxonomy" id="1159556"/>
    <lineage>
        <taxon>Eukaryota</taxon>
        <taxon>Fungi</taxon>
        <taxon>Dikarya</taxon>
        <taxon>Ascomycota</taxon>
        <taxon>Pezizomycotina</taxon>
        <taxon>Sordariomycetes</taxon>
        <taxon>Hypocreomycetidae</taxon>
        <taxon>Hypocreales</taxon>
        <taxon>Clavicipitaceae</taxon>
        <taxon>Ustilaginoidea</taxon>
    </lineage>
</organism>
<evidence type="ECO:0000256" key="2">
    <source>
        <dbReference type="ARBA" id="ARBA00022989"/>
    </source>
</evidence>
<accession>A0A8E5HRM3</accession>
<evidence type="ECO:0000256" key="4">
    <source>
        <dbReference type="RuleBase" id="RU367098"/>
    </source>
</evidence>
<keyword evidence="1 4" id="KW-0812">Transmembrane</keyword>
<sequence length="163" mass="17450">MACASPPRARILGPPLTPPQRQAKQLGLLFAGAGFLALSVAVARRSVLRRQREGFPRFYSSNRAAARMDGAERSLLAVQALGLATLNVASFGVLLTGGLAWAFDLCSVGELRDRTRAALRRPGRFSPQDERELEGMMGSLLDKMGMQRPKDLGGEVATGTGPE</sequence>
<evidence type="ECO:0000313" key="6">
    <source>
        <dbReference type="EMBL" id="QUC20123.1"/>
    </source>
</evidence>
<name>A0A8E5HRM3_USTVR</name>
<dbReference type="AlphaFoldDB" id="A0A8E5HRM3"/>
<comment type="similarity">
    <text evidence="4">Belongs to the AIM11 family.</text>
</comment>
<keyword evidence="7" id="KW-1185">Reference proteome</keyword>
<dbReference type="InterPro" id="IPR038814">
    <property type="entry name" value="AIM11"/>
</dbReference>
<evidence type="ECO:0000313" key="7">
    <source>
        <dbReference type="Proteomes" id="UP000027002"/>
    </source>
</evidence>
<gene>
    <name evidence="4" type="primary">AIM11</name>
    <name evidence="6" type="ORF">UV8b_04364</name>
</gene>
<dbReference type="GO" id="GO:0016020">
    <property type="term" value="C:membrane"/>
    <property type="evidence" value="ECO:0007669"/>
    <property type="project" value="UniProtKB-SubCell"/>
</dbReference>
<dbReference type="EMBL" id="CP072755">
    <property type="protein sequence ID" value="QUC20123.1"/>
    <property type="molecule type" value="Genomic_DNA"/>
</dbReference>
<evidence type="ECO:0000256" key="5">
    <source>
        <dbReference type="SAM" id="MobiDB-lite"/>
    </source>
</evidence>
<feature type="transmembrane region" description="Helical" evidence="4">
    <location>
        <begin position="26"/>
        <end position="43"/>
    </location>
</feature>
<feature type="region of interest" description="Disordered" evidence="5">
    <location>
        <begin position="144"/>
        <end position="163"/>
    </location>
</feature>
<dbReference type="OrthoDB" id="3558022at2759"/>
<evidence type="ECO:0000256" key="1">
    <source>
        <dbReference type="ARBA" id="ARBA00022692"/>
    </source>
</evidence>
<dbReference type="PANTHER" id="PTHR39136:SF1">
    <property type="entry name" value="ALTERED INHERITANCE OF MITOCHONDRIA PROTEIN 11"/>
    <property type="match status" value="1"/>
</dbReference>
<dbReference type="Proteomes" id="UP000027002">
    <property type="component" value="Chromosome 3"/>
</dbReference>
<proteinExistence type="inferred from homology"/>
<keyword evidence="3 4" id="KW-0472">Membrane</keyword>
<comment type="subcellular location">
    <subcellularLocation>
        <location evidence="4">Membrane</location>
        <topology evidence="4">Multi-pass membrane protein</topology>
    </subcellularLocation>
</comment>
<dbReference type="PANTHER" id="PTHR39136">
    <property type="entry name" value="ALTERED INHERITANCE OF MITOCHONDRIA PROTEIN 11"/>
    <property type="match status" value="1"/>
</dbReference>
<dbReference type="GO" id="GO:0005739">
    <property type="term" value="C:mitochondrion"/>
    <property type="evidence" value="ECO:0007669"/>
    <property type="project" value="TreeGrafter"/>
</dbReference>
<keyword evidence="2 4" id="KW-1133">Transmembrane helix</keyword>